<accession>A0A382W984</accession>
<evidence type="ECO:0000256" key="1">
    <source>
        <dbReference type="SAM" id="MobiDB-lite"/>
    </source>
</evidence>
<feature type="non-terminal residue" evidence="2">
    <location>
        <position position="279"/>
    </location>
</feature>
<feature type="region of interest" description="Disordered" evidence="1">
    <location>
        <begin position="1"/>
        <end position="21"/>
    </location>
</feature>
<proteinExistence type="predicted"/>
<feature type="non-terminal residue" evidence="2">
    <location>
        <position position="1"/>
    </location>
</feature>
<dbReference type="AlphaFoldDB" id="A0A382W984"/>
<sequence>PLGSHDLQFSGTNTSPSVVTTGDDGSFEYDVILGNGPSQEVFANFAGMGPIEPASSQISIDVVQAEIVITDSPRAVLGKVHEIKGRLTQDGSPAANRNIELEWPEVGIMETSTDDEGKFVLTREVDVSSELGRRTFTIRAPNLGSGATLTSETLVVSEVNIQLSAPEQVSPGEIVEILIEMTDEAGRPVTGLPVMVDGIEQSEFSSEDGALTVSLTVPDPVEEQVWSVLISSPATDQYLNSSATVSSGVKPFLVNISFSPLEQVSPGEIVEILIEMTDE</sequence>
<evidence type="ECO:0000313" key="2">
    <source>
        <dbReference type="EMBL" id="SVD54691.1"/>
    </source>
</evidence>
<reference evidence="2" key="1">
    <citation type="submission" date="2018-05" db="EMBL/GenBank/DDBJ databases">
        <authorList>
            <person name="Lanie J.A."/>
            <person name="Ng W.-L."/>
            <person name="Kazmierczak K.M."/>
            <person name="Andrzejewski T.M."/>
            <person name="Davidsen T.M."/>
            <person name="Wayne K.J."/>
            <person name="Tettelin H."/>
            <person name="Glass J.I."/>
            <person name="Rusch D."/>
            <person name="Podicherti R."/>
            <person name="Tsui H.-C.T."/>
            <person name="Winkler M.E."/>
        </authorList>
    </citation>
    <scope>NUCLEOTIDE SEQUENCE</scope>
</reference>
<protein>
    <recommendedName>
        <fullName evidence="3">Big-1 domain-containing protein</fullName>
    </recommendedName>
</protein>
<organism evidence="2">
    <name type="scientific">marine metagenome</name>
    <dbReference type="NCBI Taxonomy" id="408172"/>
    <lineage>
        <taxon>unclassified sequences</taxon>
        <taxon>metagenomes</taxon>
        <taxon>ecological metagenomes</taxon>
    </lineage>
</organism>
<name>A0A382W984_9ZZZZ</name>
<evidence type="ECO:0008006" key="3">
    <source>
        <dbReference type="Google" id="ProtNLM"/>
    </source>
</evidence>
<dbReference type="EMBL" id="UINC01157607">
    <property type="protein sequence ID" value="SVD54691.1"/>
    <property type="molecule type" value="Genomic_DNA"/>
</dbReference>
<gene>
    <name evidence="2" type="ORF">METZ01_LOCUS407545</name>
</gene>
<feature type="compositionally biased region" description="Polar residues" evidence="1">
    <location>
        <begin position="7"/>
        <end position="20"/>
    </location>
</feature>